<keyword evidence="10" id="KW-0408">Iron</keyword>
<evidence type="ECO:0000313" key="12">
    <source>
        <dbReference type="Proteomes" id="UP000051999"/>
    </source>
</evidence>
<protein>
    <recommendedName>
        <fullName evidence="13">Transcriptional repressor</fullName>
    </recommendedName>
</protein>
<evidence type="ECO:0000256" key="5">
    <source>
        <dbReference type="ARBA" id="ARBA00022833"/>
    </source>
</evidence>
<dbReference type="Gene3D" id="3.30.1490.190">
    <property type="match status" value="1"/>
</dbReference>
<feature type="binding site" evidence="9">
    <location>
        <position position="99"/>
    </location>
    <ligand>
        <name>Zn(2+)</name>
        <dbReference type="ChEBI" id="CHEBI:29105"/>
    </ligand>
</feature>
<dbReference type="GO" id="GO:0008270">
    <property type="term" value="F:zinc ion binding"/>
    <property type="evidence" value="ECO:0007669"/>
    <property type="project" value="TreeGrafter"/>
</dbReference>
<dbReference type="GO" id="GO:0005737">
    <property type="term" value="C:cytoplasm"/>
    <property type="evidence" value="ECO:0007669"/>
    <property type="project" value="UniProtKB-SubCell"/>
</dbReference>
<evidence type="ECO:0000256" key="2">
    <source>
        <dbReference type="ARBA" id="ARBA00007957"/>
    </source>
</evidence>
<dbReference type="PANTHER" id="PTHR33202">
    <property type="entry name" value="ZINC UPTAKE REGULATION PROTEIN"/>
    <property type="match status" value="1"/>
</dbReference>
<dbReference type="GO" id="GO:0003700">
    <property type="term" value="F:DNA-binding transcription factor activity"/>
    <property type="evidence" value="ECO:0007669"/>
    <property type="project" value="InterPro"/>
</dbReference>
<dbReference type="PANTHER" id="PTHR33202:SF1">
    <property type="entry name" value="FERRIC UPTAKE REGULATION PROTEIN"/>
    <property type="match status" value="1"/>
</dbReference>
<dbReference type="AlphaFoldDB" id="A0A0R1R5W1"/>
<dbReference type="Gene3D" id="1.10.10.10">
    <property type="entry name" value="Winged helix-like DNA-binding domain superfamily/Winged helix DNA-binding domain"/>
    <property type="match status" value="1"/>
</dbReference>
<evidence type="ECO:0000256" key="1">
    <source>
        <dbReference type="ARBA" id="ARBA00004496"/>
    </source>
</evidence>
<keyword evidence="4" id="KW-0678">Repressor</keyword>
<feature type="binding site" evidence="9">
    <location>
        <position position="139"/>
    </location>
    <ligand>
        <name>Zn(2+)</name>
        <dbReference type="ChEBI" id="CHEBI:29105"/>
    </ligand>
</feature>
<dbReference type="InterPro" id="IPR036388">
    <property type="entry name" value="WH-like_DNA-bd_sf"/>
</dbReference>
<dbReference type="GO" id="GO:1900376">
    <property type="term" value="P:regulation of secondary metabolite biosynthetic process"/>
    <property type="evidence" value="ECO:0007669"/>
    <property type="project" value="TreeGrafter"/>
</dbReference>
<organism evidence="11 12">
    <name type="scientific">Furfurilactobacillus rossiae DSM 15814</name>
    <dbReference type="NCBI Taxonomy" id="1114972"/>
    <lineage>
        <taxon>Bacteria</taxon>
        <taxon>Bacillati</taxon>
        <taxon>Bacillota</taxon>
        <taxon>Bacilli</taxon>
        <taxon>Lactobacillales</taxon>
        <taxon>Lactobacillaceae</taxon>
        <taxon>Furfurilactobacillus</taxon>
    </lineage>
</organism>
<keyword evidence="8" id="KW-0804">Transcription</keyword>
<comment type="cofactor">
    <cofactor evidence="9">
        <name>Zn(2+)</name>
        <dbReference type="ChEBI" id="CHEBI:29105"/>
    </cofactor>
    <text evidence="9">Binds 1 zinc ion per subunit.</text>
</comment>
<dbReference type="InterPro" id="IPR002481">
    <property type="entry name" value="FUR"/>
</dbReference>
<evidence type="ECO:0008006" key="13">
    <source>
        <dbReference type="Google" id="ProtNLM"/>
    </source>
</evidence>
<evidence type="ECO:0000256" key="7">
    <source>
        <dbReference type="ARBA" id="ARBA00023125"/>
    </source>
</evidence>
<comment type="cofactor">
    <cofactor evidence="10">
        <name>Mn(2+)</name>
        <dbReference type="ChEBI" id="CHEBI:29035"/>
    </cofactor>
    <cofactor evidence="10">
        <name>Fe(2+)</name>
        <dbReference type="ChEBI" id="CHEBI:29033"/>
    </cofactor>
    <text evidence="10">Binds 1 Mn(2+) or Fe(2+) ion per subunit.</text>
</comment>
<evidence type="ECO:0000256" key="8">
    <source>
        <dbReference type="ARBA" id="ARBA00023163"/>
    </source>
</evidence>
<dbReference type="STRING" id="1114972.FD35_GL001843"/>
<feature type="binding site" evidence="10">
    <location>
        <position position="128"/>
    </location>
    <ligand>
        <name>Fe cation</name>
        <dbReference type="ChEBI" id="CHEBI:24875"/>
    </ligand>
</feature>
<dbReference type="InterPro" id="IPR036390">
    <property type="entry name" value="WH_DNA-bd_sf"/>
</dbReference>
<dbReference type="RefSeq" id="WP_017261424.1">
    <property type="nucleotide sequence ID" value="NZ_AUAW01000031.1"/>
</dbReference>
<comment type="caution">
    <text evidence="11">The sequence shown here is derived from an EMBL/GenBank/DDBJ whole genome shotgun (WGS) entry which is preliminary data.</text>
</comment>
<dbReference type="InterPro" id="IPR043135">
    <property type="entry name" value="Fur_C"/>
</dbReference>
<gene>
    <name evidence="11" type="ORF">FD35_GL001843</name>
</gene>
<comment type="subcellular location">
    <subcellularLocation>
        <location evidence="1">Cytoplasm</location>
    </subcellularLocation>
</comment>
<accession>A0A0R1R5W1</accession>
<evidence type="ECO:0000256" key="6">
    <source>
        <dbReference type="ARBA" id="ARBA00023015"/>
    </source>
</evidence>
<proteinExistence type="inferred from homology"/>
<evidence type="ECO:0000256" key="9">
    <source>
        <dbReference type="PIRSR" id="PIRSR602481-1"/>
    </source>
</evidence>
<dbReference type="Pfam" id="PF01475">
    <property type="entry name" value="FUR"/>
    <property type="match status" value="1"/>
</dbReference>
<feature type="binding site" evidence="10">
    <location>
        <position position="93"/>
    </location>
    <ligand>
        <name>Fe cation</name>
        <dbReference type="ChEBI" id="CHEBI:24875"/>
    </ligand>
</feature>
<evidence type="ECO:0000313" key="11">
    <source>
        <dbReference type="EMBL" id="KRL52752.1"/>
    </source>
</evidence>
<dbReference type="GO" id="GO:0045892">
    <property type="term" value="P:negative regulation of DNA-templated transcription"/>
    <property type="evidence" value="ECO:0007669"/>
    <property type="project" value="TreeGrafter"/>
</dbReference>
<name>A0A0R1R5W1_9LACO</name>
<keyword evidence="7" id="KW-0238">DNA-binding</keyword>
<evidence type="ECO:0000256" key="10">
    <source>
        <dbReference type="PIRSR" id="PIRSR602481-2"/>
    </source>
</evidence>
<dbReference type="CDD" id="cd07153">
    <property type="entry name" value="Fur_like"/>
    <property type="match status" value="1"/>
</dbReference>
<dbReference type="GO" id="GO:0000976">
    <property type="term" value="F:transcription cis-regulatory region binding"/>
    <property type="evidence" value="ECO:0007669"/>
    <property type="project" value="TreeGrafter"/>
</dbReference>
<reference evidence="11 12" key="1">
    <citation type="journal article" date="2015" name="Genome Announc.">
        <title>Expanding the biotechnology potential of lactobacilli through comparative genomics of 213 strains and associated genera.</title>
        <authorList>
            <person name="Sun Z."/>
            <person name="Harris H.M."/>
            <person name="McCann A."/>
            <person name="Guo C."/>
            <person name="Argimon S."/>
            <person name="Zhang W."/>
            <person name="Yang X."/>
            <person name="Jeffery I.B."/>
            <person name="Cooney J.C."/>
            <person name="Kagawa T.F."/>
            <person name="Liu W."/>
            <person name="Song Y."/>
            <person name="Salvetti E."/>
            <person name="Wrobel A."/>
            <person name="Rasinkangas P."/>
            <person name="Parkhill J."/>
            <person name="Rea M.C."/>
            <person name="O'Sullivan O."/>
            <person name="Ritari J."/>
            <person name="Douillard F.P."/>
            <person name="Paul Ross R."/>
            <person name="Yang R."/>
            <person name="Briner A.E."/>
            <person name="Felis G.E."/>
            <person name="de Vos W.M."/>
            <person name="Barrangou R."/>
            <person name="Klaenhammer T.R."/>
            <person name="Caufield P.W."/>
            <person name="Cui Y."/>
            <person name="Zhang H."/>
            <person name="O'Toole P.W."/>
        </authorList>
    </citation>
    <scope>NUCLEOTIDE SEQUENCE [LARGE SCALE GENOMIC DNA]</scope>
    <source>
        <strain evidence="11 12">DSM 15814</strain>
    </source>
</reference>
<evidence type="ECO:0000256" key="3">
    <source>
        <dbReference type="ARBA" id="ARBA00022490"/>
    </source>
</evidence>
<keyword evidence="9" id="KW-0479">Metal-binding</keyword>
<feature type="binding site" evidence="9">
    <location>
        <position position="102"/>
    </location>
    <ligand>
        <name>Zn(2+)</name>
        <dbReference type="ChEBI" id="CHEBI:29105"/>
    </ligand>
</feature>
<keyword evidence="6" id="KW-0805">Transcription regulation</keyword>
<dbReference type="eggNOG" id="COG0735">
    <property type="taxonomic scope" value="Bacteria"/>
</dbReference>
<comment type="similarity">
    <text evidence="2">Belongs to the Fur family.</text>
</comment>
<dbReference type="SUPFAM" id="SSF46785">
    <property type="entry name" value="Winged helix' DNA-binding domain"/>
    <property type="match status" value="1"/>
</dbReference>
<keyword evidence="5 9" id="KW-0862">Zinc</keyword>
<keyword evidence="12" id="KW-1185">Reference proteome</keyword>
<evidence type="ECO:0000256" key="4">
    <source>
        <dbReference type="ARBA" id="ARBA00022491"/>
    </source>
</evidence>
<sequence>MAEDVNTAVEVLQKHHLKITKQRRTMLSFLCQRPDHYTDVTSLDAYMRDFYPGMSHATIYRNVKEFEDLGLVEQQVNGDQARIKFQCDFANMHHHHFICRNCGKVTELTMCPMDFFANQLPGAQIEGHRFEMYGLCADCVAAGAE</sequence>
<dbReference type="EMBL" id="AZFF01000032">
    <property type="protein sequence ID" value="KRL52752.1"/>
    <property type="molecule type" value="Genomic_DNA"/>
</dbReference>
<dbReference type="Proteomes" id="UP000051999">
    <property type="component" value="Unassembled WGS sequence"/>
</dbReference>
<dbReference type="PATRIC" id="fig|1114972.6.peg.1880"/>
<feature type="binding site" evidence="9">
    <location>
        <position position="136"/>
    </location>
    <ligand>
        <name>Zn(2+)</name>
        <dbReference type="ChEBI" id="CHEBI:29105"/>
    </ligand>
</feature>
<dbReference type="OrthoDB" id="8659436at2"/>
<keyword evidence="3" id="KW-0963">Cytoplasm</keyword>